<organism evidence="2 3">
    <name type="scientific">Klebsiella phage vB_KpP_FBKp18</name>
    <dbReference type="NCBI Taxonomy" id="2982893"/>
    <lineage>
        <taxon>Viruses</taxon>
        <taxon>Duplodnaviria</taxon>
        <taxon>Heunggongvirae</taxon>
        <taxon>Uroviricota</taxon>
        <taxon>Caudoviricetes</taxon>
        <taxon>Autographivirales</taxon>
        <taxon>Autoscriptoviridae</taxon>
        <taxon>Slopekvirinae</taxon>
        <taxon>Drulisvirus</taxon>
        <taxon>Drulisvirus FBKp18</taxon>
    </lineage>
</organism>
<keyword evidence="3" id="KW-1185">Reference proteome</keyword>
<accession>A0A9E8K4E1</accession>
<dbReference type="EMBL" id="OP441381">
    <property type="protein sequence ID" value="UZV39453.1"/>
    <property type="molecule type" value="Genomic_DNA"/>
</dbReference>
<feature type="domain" description="HNH nuclease" evidence="1">
    <location>
        <begin position="34"/>
        <end position="80"/>
    </location>
</feature>
<sequence>MEMSECIDHGRSRSLSPEGYALVAKPGVNSRCVRLHRLVLAEKLGVPLKALDGVVVRHTCDNPRCINPEHLIPGTLADNNKDRAERGRSAKRVPSRQRLTLKDCEDICAKHTPRIYGVTHLAREYGVDANVIYKVLRGEYPCQQPV</sequence>
<gene>
    <name evidence="2" type="ORF">FBKp18_033</name>
</gene>
<dbReference type="InterPro" id="IPR003615">
    <property type="entry name" value="HNH_nuc"/>
</dbReference>
<keyword evidence="2" id="KW-0255">Endonuclease</keyword>
<keyword evidence="2" id="KW-0540">Nuclease</keyword>
<dbReference type="Proteomes" id="UP001163774">
    <property type="component" value="Segment"/>
</dbReference>
<dbReference type="SUPFAM" id="SSF54060">
    <property type="entry name" value="His-Me finger endonucleases"/>
    <property type="match status" value="1"/>
</dbReference>
<evidence type="ECO:0000259" key="1">
    <source>
        <dbReference type="Pfam" id="PF13392"/>
    </source>
</evidence>
<protein>
    <submittedName>
        <fullName evidence="2">HNH endonuclease</fullName>
    </submittedName>
</protein>
<name>A0A9E8K4E1_9CAUD</name>
<dbReference type="Pfam" id="PF13392">
    <property type="entry name" value="HNH_3"/>
    <property type="match status" value="1"/>
</dbReference>
<dbReference type="GO" id="GO:0004519">
    <property type="term" value="F:endonuclease activity"/>
    <property type="evidence" value="ECO:0007669"/>
    <property type="project" value="UniProtKB-KW"/>
</dbReference>
<keyword evidence="2" id="KW-0378">Hydrolase</keyword>
<evidence type="ECO:0000313" key="2">
    <source>
        <dbReference type="EMBL" id="UZV39453.1"/>
    </source>
</evidence>
<dbReference type="InterPro" id="IPR044930">
    <property type="entry name" value="Homing_endonuclease_His-Me"/>
</dbReference>
<reference evidence="2" key="1">
    <citation type="submission" date="2022-09" db="EMBL/GenBank/DDBJ databases">
        <title>Monitoring phage-induced lysis of Gram negatives in real time using a fluorescent DNA dye.</title>
        <authorList>
            <person name="Egido J.E."/>
            <person name="Toner-Bartelds C."/>
            <person name="Costa A.R."/>
            <person name="Brouns S.J.J."/>
            <person name="Rooijakkers S.H.M."/>
            <person name="Bardoel B.W."/>
            <person name="Haas P.-J."/>
        </authorList>
    </citation>
    <scope>NUCLEOTIDE SEQUENCE</scope>
</reference>
<dbReference type="InterPro" id="IPR044925">
    <property type="entry name" value="His-Me_finger_sf"/>
</dbReference>
<evidence type="ECO:0000313" key="3">
    <source>
        <dbReference type="Proteomes" id="UP001163774"/>
    </source>
</evidence>
<proteinExistence type="predicted"/>
<dbReference type="Gene3D" id="3.90.75.10">
    <property type="entry name" value="Homing Intron 3 (I-ppo) Encoded Endonuclease, Chain A"/>
    <property type="match status" value="1"/>
</dbReference>